<name>A0A139WGR3_TRICA</name>
<dbReference type="Gene3D" id="2.20.50.20">
    <property type="entry name" value="Lipovitellin. Chain A, domain 3"/>
    <property type="match status" value="1"/>
</dbReference>
<dbReference type="InterPro" id="IPR001747">
    <property type="entry name" value="Vitellogenin_N"/>
</dbReference>
<keyword evidence="6" id="KW-0325">Glycoprotein</keyword>
<dbReference type="InterPro" id="IPR015816">
    <property type="entry name" value="Vitellinogen_b-sht_N"/>
</dbReference>
<keyword evidence="2" id="KW-0813">Transport</keyword>
<dbReference type="InterPro" id="IPR011030">
    <property type="entry name" value="Lipovitellin_superhlx_dom"/>
</dbReference>
<accession>A0A139WGR3</accession>
<comment type="subcellular location">
    <subcellularLocation>
        <location evidence="1">Secreted</location>
    </subcellularLocation>
</comment>
<reference evidence="11 12" key="2">
    <citation type="journal article" date="2010" name="Nucleic Acids Res.">
        <title>BeetleBase in 2010: revisions to provide comprehensive genomic information for Tribolium castaneum.</title>
        <authorList>
            <person name="Kim H.S."/>
            <person name="Murphy T."/>
            <person name="Xia J."/>
            <person name="Caragea D."/>
            <person name="Park Y."/>
            <person name="Beeman R.W."/>
            <person name="Lorenzen M.D."/>
            <person name="Butcher S."/>
            <person name="Manak J.R."/>
            <person name="Brown S.J."/>
        </authorList>
    </citation>
    <scope>GENOME REANNOTATION</scope>
    <source>
        <strain evidence="11 12">Georgia GA2</strain>
    </source>
</reference>
<dbReference type="PROSITE" id="PS51211">
    <property type="entry name" value="VITELLOGENIN"/>
    <property type="match status" value="1"/>
</dbReference>
<feature type="signal peptide" evidence="9">
    <location>
        <begin position="1"/>
        <end position="24"/>
    </location>
</feature>
<dbReference type="OMA" id="MTWTILE"/>
<evidence type="ECO:0000256" key="9">
    <source>
        <dbReference type="SAM" id="SignalP"/>
    </source>
</evidence>
<proteinExistence type="predicted"/>
<dbReference type="STRING" id="7070.A0A139WGR3"/>
<dbReference type="Pfam" id="PF01347">
    <property type="entry name" value="Vitellogenin_N"/>
    <property type="match status" value="1"/>
</dbReference>
<dbReference type="OrthoDB" id="6484170at2759"/>
<dbReference type="KEGG" id="tca:663181"/>
<dbReference type="InterPro" id="IPR015819">
    <property type="entry name" value="Lipid_transp_b-sht_shell"/>
</dbReference>
<dbReference type="InterPro" id="IPR015817">
    <property type="entry name" value="Vitellinogen_open_b-sht_sub1"/>
</dbReference>
<evidence type="ECO:0000256" key="8">
    <source>
        <dbReference type="SAM" id="Coils"/>
    </source>
</evidence>
<keyword evidence="5" id="KW-0445">Lipid transport</keyword>
<reference evidence="11 12" key="1">
    <citation type="journal article" date="2008" name="Nature">
        <title>The genome of the model beetle and pest Tribolium castaneum.</title>
        <authorList>
            <consortium name="Tribolium Genome Sequencing Consortium"/>
            <person name="Richards S."/>
            <person name="Gibbs R.A."/>
            <person name="Weinstock G.M."/>
            <person name="Brown S.J."/>
            <person name="Denell R."/>
            <person name="Beeman R.W."/>
            <person name="Gibbs R."/>
            <person name="Beeman R.W."/>
            <person name="Brown S.J."/>
            <person name="Bucher G."/>
            <person name="Friedrich M."/>
            <person name="Grimmelikhuijzen C.J."/>
            <person name="Klingler M."/>
            <person name="Lorenzen M."/>
            <person name="Richards S."/>
            <person name="Roth S."/>
            <person name="Schroder R."/>
            <person name="Tautz D."/>
            <person name="Zdobnov E.M."/>
            <person name="Muzny D."/>
            <person name="Gibbs R.A."/>
            <person name="Weinstock G.M."/>
            <person name="Attaway T."/>
            <person name="Bell S."/>
            <person name="Buhay C.J."/>
            <person name="Chandrabose M.N."/>
            <person name="Chavez D."/>
            <person name="Clerk-Blankenburg K.P."/>
            <person name="Cree A."/>
            <person name="Dao M."/>
            <person name="Davis C."/>
            <person name="Chacko J."/>
            <person name="Dinh H."/>
            <person name="Dugan-Rocha S."/>
            <person name="Fowler G."/>
            <person name="Garner T.T."/>
            <person name="Garnes J."/>
            <person name="Gnirke A."/>
            <person name="Hawes A."/>
            <person name="Hernandez J."/>
            <person name="Hines S."/>
            <person name="Holder M."/>
            <person name="Hume J."/>
            <person name="Jhangiani S.N."/>
            <person name="Joshi V."/>
            <person name="Khan Z.M."/>
            <person name="Jackson L."/>
            <person name="Kovar C."/>
            <person name="Kowis A."/>
            <person name="Lee S."/>
            <person name="Lewis L.R."/>
            <person name="Margolis J."/>
            <person name="Morgan M."/>
            <person name="Nazareth L.V."/>
            <person name="Nguyen N."/>
            <person name="Okwuonu G."/>
            <person name="Parker D."/>
            <person name="Richards S."/>
            <person name="Ruiz S.J."/>
            <person name="Santibanez J."/>
            <person name="Savard J."/>
            <person name="Scherer S.E."/>
            <person name="Schneider B."/>
            <person name="Sodergren E."/>
            <person name="Tautz D."/>
            <person name="Vattahil S."/>
            <person name="Villasana D."/>
            <person name="White C.S."/>
            <person name="Wright R."/>
            <person name="Park Y."/>
            <person name="Beeman R.W."/>
            <person name="Lord J."/>
            <person name="Oppert B."/>
            <person name="Lorenzen M."/>
            <person name="Brown S."/>
            <person name="Wang L."/>
            <person name="Savard J."/>
            <person name="Tautz D."/>
            <person name="Richards S."/>
            <person name="Weinstock G."/>
            <person name="Gibbs R.A."/>
            <person name="Liu Y."/>
            <person name="Worley K."/>
            <person name="Weinstock G."/>
            <person name="Elsik C.G."/>
            <person name="Reese J.T."/>
            <person name="Elhaik E."/>
            <person name="Landan G."/>
            <person name="Graur D."/>
            <person name="Arensburger P."/>
            <person name="Atkinson P."/>
            <person name="Beeman R.W."/>
            <person name="Beidler J."/>
            <person name="Brown S.J."/>
            <person name="Demuth J.P."/>
            <person name="Drury D.W."/>
            <person name="Du Y.Z."/>
            <person name="Fujiwara H."/>
            <person name="Lorenzen M."/>
            <person name="Maselli V."/>
            <person name="Osanai M."/>
            <person name="Park Y."/>
            <person name="Robertson H.M."/>
            <person name="Tu Z."/>
            <person name="Wang J.J."/>
            <person name="Wang S."/>
            <person name="Richards S."/>
            <person name="Song H."/>
            <person name="Zhang L."/>
            <person name="Sodergren E."/>
            <person name="Werner D."/>
            <person name="Stanke M."/>
            <person name="Morgenstern B."/>
            <person name="Solovyev V."/>
            <person name="Kosarev P."/>
            <person name="Brown G."/>
            <person name="Chen H.C."/>
            <person name="Ermolaeva O."/>
            <person name="Hlavina W."/>
            <person name="Kapustin Y."/>
            <person name="Kiryutin B."/>
            <person name="Kitts P."/>
            <person name="Maglott D."/>
            <person name="Pruitt K."/>
            <person name="Sapojnikov V."/>
            <person name="Souvorov A."/>
            <person name="Mackey A.J."/>
            <person name="Waterhouse R.M."/>
            <person name="Wyder S."/>
            <person name="Zdobnov E.M."/>
            <person name="Zdobnov E.M."/>
            <person name="Wyder S."/>
            <person name="Kriventseva E.V."/>
            <person name="Kadowaki T."/>
            <person name="Bork P."/>
            <person name="Aranda M."/>
            <person name="Bao R."/>
            <person name="Beermann A."/>
            <person name="Berns N."/>
            <person name="Bolognesi R."/>
            <person name="Bonneton F."/>
            <person name="Bopp D."/>
            <person name="Brown S.J."/>
            <person name="Bucher G."/>
            <person name="Butts T."/>
            <person name="Chaumot A."/>
            <person name="Denell R.E."/>
            <person name="Ferrier D.E."/>
            <person name="Friedrich M."/>
            <person name="Gordon C.M."/>
            <person name="Jindra M."/>
            <person name="Klingler M."/>
            <person name="Lan Q."/>
            <person name="Lattorff H.M."/>
            <person name="Laudet V."/>
            <person name="von Levetsow C."/>
            <person name="Liu Z."/>
            <person name="Lutz R."/>
            <person name="Lynch J.A."/>
            <person name="da Fonseca R.N."/>
            <person name="Posnien N."/>
            <person name="Reuter R."/>
            <person name="Roth S."/>
            <person name="Savard J."/>
            <person name="Schinko J.B."/>
            <person name="Schmitt C."/>
            <person name="Schoppmeier M."/>
            <person name="Schroder R."/>
            <person name="Shippy T.D."/>
            <person name="Simonnet F."/>
            <person name="Marques-Souza H."/>
            <person name="Tautz D."/>
            <person name="Tomoyasu Y."/>
            <person name="Trauner J."/>
            <person name="Van der Zee M."/>
            <person name="Vervoort M."/>
            <person name="Wittkopp N."/>
            <person name="Wimmer E.A."/>
            <person name="Yang X."/>
            <person name="Jones A.K."/>
            <person name="Sattelle D.B."/>
            <person name="Ebert P.R."/>
            <person name="Nelson D."/>
            <person name="Scott J.G."/>
            <person name="Beeman R.W."/>
            <person name="Muthukrishnan S."/>
            <person name="Kramer K.J."/>
            <person name="Arakane Y."/>
            <person name="Beeman R.W."/>
            <person name="Zhu Q."/>
            <person name="Hogenkamp D."/>
            <person name="Dixit R."/>
            <person name="Oppert B."/>
            <person name="Jiang H."/>
            <person name="Zou Z."/>
            <person name="Marshall J."/>
            <person name="Elpidina E."/>
            <person name="Vinokurov K."/>
            <person name="Oppert C."/>
            <person name="Zou Z."/>
            <person name="Evans J."/>
            <person name="Lu Z."/>
            <person name="Zhao P."/>
            <person name="Sumathipala N."/>
            <person name="Altincicek B."/>
            <person name="Vilcinskas A."/>
            <person name="Williams M."/>
            <person name="Hultmark D."/>
            <person name="Hetru C."/>
            <person name="Jiang H."/>
            <person name="Grimmelikhuijzen C.J."/>
            <person name="Hauser F."/>
            <person name="Cazzamali G."/>
            <person name="Williamson M."/>
            <person name="Park Y."/>
            <person name="Li B."/>
            <person name="Tanaka Y."/>
            <person name="Predel R."/>
            <person name="Neupert S."/>
            <person name="Schachtner J."/>
            <person name="Verleyen P."/>
            <person name="Raible F."/>
            <person name="Bork P."/>
            <person name="Friedrich M."/>
            <person name="Walden K.K."/>
            <person name="Robertson H.M."/>
            <person name="Angeli S."/>
            <person name="Foret S."/>
            <person name="Bucher G."/>
            <person name="Schuetz S."/>
            <person name="Maleszka R."/>
            <person name="Wimmer E.A."/>
            <person name="Beeman R.W."/>
            <person name="Lorenzen M."/>
            <person name="Tomoyasu Y."/>
            <person name="Miller S.C."/>
            <person name="Grossmann D."/>
            <person name="Bucher G."/>
        </authorList>
    </citation>
    <scope>NUCLEOTIDE SEQUENCE [LARGE SCALE GENOMIC DNA]</scope>
    <source>
        <strain evidence="11 12">Georgia GA2</strain>
    </source>
</reference>
<feature type="domain" description="Vitellogenin" evidence="10">
    <location>
        <begin position="41"/>
        <end position="644"/>
    </location>
</feature>
<feature type="chain" id="PRO_5007299931" evidence="9">
    <location>
        <begin position="25"/>
        <end position="2789"/>
    </location>
</feature>
<dbReference type="FunCoup" id="A0A139WGR3">
    <property type="interactions" value="40"/>
</dbReference>
<dbReference type="Pfam" id="PF06448">
    <property type="entry name" value="DUF1081"/>
    <property type="match status" value="1"/>
</dbReference>
<dbReference type="GO" id="GO:0005319">
    <property type="term" value="F:lipid transporter activity"/>
    <property type="evidence" value="ECO:0000318"/>
    <property type="project" value="GO_Central"/>
</dbReference>
<feature type="coiled-coil region" evidence="8">
    <location>
        <begin position="699"/>
        <end position="726"/>
    </location>
</feature>
<dbReference type="PANTHER" id="PTHR23345">
    <property type="entry name" value="VITELLOGENIN-RELATED"/>
    <property type="match status" value="1"/>
</dbReference>
<keyword evidence="4 9" id="KW-0732">Signal</keyword>
<dbReference type="Pfam" id="PF09172">
    <property type="entry name" value="Vit_open_b-sht"/>
    <property type="match status" value="1"/>
</dbReference>
<sequence>MARRSPSRVGLALALICLISHGQAEETCRTGCRGAAQTFKYKEGTTYKYNYDSKIEVSLSGADGQKSVTEVKATVLLTQQPQCNQILRLQNVQIVGNDGKKHTNLPDTDKPISINYHDGHLEDSICITPGDSQNSLNLKRAIASILQANLKSGHETDVFGLCPTEVTHHKEGNMVVVQKARNLNRCAFRENIKQDFIATAFNLNSEIKSSPILNGDYDATLRIKNGILDQATVHEHYLYVPFSVGTNGAKAAIETNLKYVGTAKDNSQVKGGHPRSIIFEDPHPVHSPHTNVNSILNAVKQTAKTIDVVVGEHTAKEFTNLVKILRVSKKDDLLAVYNQVRAGVGFPDKVAGKKIFLDALLRAGNGDNIEVAIELLKNKELTPVEQNLVFLGLSTVRHPTENSLATAAALLDQPNLPRNAYLGVGNLAGRFCRQHRCEHAEGLKKLTQKLVQKLGKQPTNRHDENDLIYVLKALGNFHHLCDEVLEKVTGLAQNRKNSNRVRVTALETYLADPCKDKLRDSAIGILKDVQQDSEVRIKAYLALAQCPNSKVASAVKAVLEKEPSYQVGGFIQTHIRNIRASANPDKELAKQHLGQITVPKKYPFDLRKYSANGEFSYTFDTLGIANSIESNIIYSQTSFLPRSTSLNLTAEIFGHTLNFLDIQTRQENLDRLVEHYLGPKGLLRSKTLQQLWDGTGPRVKKLTEELDSRLRELLRARRDLSKAEIESVGKQVEIKTNELNRDLDLDLSVKAFGSEVLFLNLNDDVRKYTPEAVIDQILAGFKQGLDRIKHFDETLRSNLLFLDAELSYPTSSGFPLRLGVEGSANLQVKTAGSFDMKQGHKVKFTLIPSANVEVSGRLTVDTLVLESGLKIISTLHTATGGDLTYEALKNGEDIKFSFPVEKQNILSASHDIVFHNREWGSPEVNTPLKFAQNKDFSICLDQLSPFIGLTFCGEFNGPNLQGQKVPILPFPLSGDARVEVTVEKEDLSMYHFRNEYFLQESGKTGLEVVLEALGKSGQKKVALTLEAFLQPERYFKAALTSPVTSAVLEGRITLTDSERSLSLRFAQDKNEYFGKIGVAVQGSAAKAIYKPLVQYKTPQDGALQVPPYRVDGQVIVENNGPATTYTLDNVKLIIPNQKTITFNGKFGHEPETVFADLTVSDGNSNAAFKGKLRVNANLIKYNAELKNSLNPSANIHLKGELAKSAEELKNFFQVAHGGDFSDKNSILTLENSLKHRNKGPQDFLLDTKNKLSYPGLGANLEFEFQLKPKAVEYDLDVQYGSTKFGSELEYEHNSKREGTEFKLDFGIWGLNNRVNIKGKRTINGEQSHIENSYEINGKRTEINGKIRHHLRPQDVDFGADLEIKVPQHNTPFKVLGEFKLNPNEIDASNKITSGGTVYLDAFLKANKAGNANGSIKVNLKGQLLVSGQVKANKGSGTGDLEVELPSQGRKSKIDTTFTVHEPTYNIVVNIYPVFDKDKSKKITLSTQTSLKPHQLDSKNFIDFFGNKVEGNVKGSQQGDLSNGKITGEAELTLPNNCYFAGKIDREMKTVEQVLNGNAIASIEYRPNKNQPGNKFTIKGHAKDTNPSEKIFDLNYQITAESAKGKNLNFDLMVKRVPQGERFNIQMHNKIYGSELPSPIETTLKGTCDGFTGSFEGASTYAPFGKIAIRGKHDFSGSGKPVSGELDLDVTTTSQHLKTMKFSIGGSLHKSDNVDVKGQVKFFGENAKGVFAEFDSNGEVKVSDREARARGTIKTGQLDPISVSVGMSRLEDKEVKGDLGFEFGKGQKAKGDFTLIRLQPHEYKLDLKFDTPAEKFKSNRIQVHTKSNDARTHHQSEVILTSDGKTWTANTDLVLSEIAPSVDIKVKCPEGKLRQFLAKVTKMSDRQLGAQLKIVNQKENFLLEGTVDANVENIDDFHVKITANAPTLKIDKYVIEAQNKPAKTGRRIQVTAKSGNKNILAGSTSYTAREEHGKVIIEGSGSFKLHDETKSANFKYIRQNLVQAKNGETGIEISFDASLGNKAIDAELKITDKQFRILNSYCEEKKQCAHVEVDVKTTVDDVKAFNQEIEIAIDLRKLGLSHEFGLKAVTTRKEYVLDHTVDMHFQSQENSKYQYSLYVHPNQAGVSLTTPKRIIALESKINVPSKFLQDGGSVSGEVFFYTDKKNQPNKKSGLISYLNLNPKGPTLDGEIKFTNPALKRPLLISIKSKYVPMSLESVVTFDVFAQPDQKLVIKHTEKWSDPKDYKKMEAKEVVEIKSTGLHIDIHYEEYAFASVEDHHYKAEVKLRYSGPGSKHESGALYEVTPKNLEAGIKLFNHQLFHLTSKYQLSQNHQVFDSELGCYGHRPLVSHLEVKNLNTLKYSIACKDKPNDKLLVNCGFKPGEIADVRAEIIKGGQTHELGHATVKLDDANFLKSDYKVQAKNIEELLFKPIKDGIQREGDELAKLSSEMMQHGQKELQSFGEVAKRATPDIAPLRQYYTGELAKIKDEILADKTIKDLSEFLYNILSVFTQTFGDSFKHFSEFIENIYISFDKTFGNILQIIEKDILPHAKVTCDKFLKLFLHAVDIATHAVLTVGVQIADIAEKYQPEFQQLANVFGQVSQDVLRASLNLYEAVKSVIIDQWQQIYNEIKAMPAVEQLKAEYEQYVKHGLPARENIANAIKDLLSTIKDLAPTEELKAFIQAISDYVCPKLNNQKIDDKVAIDRIIQSGIAGGKSIMAIVTGSRPVPELHNFQLPLPATLLNRLPKLAAFRFSPFSFILGEELYVSEFFLSLVNRPRNWIPPFPRKLQ</sequence>
<dbReference type="eggNOG" id="KOG4338">
    <property type="taxonomic scope" value="Eukaryota"/>
</dbReference>
<evidence type="ECO:0000256" key="3">
    <source>
        <dbReference type="ARBA" id="ARBA00022525"/>
    </source>
</evidence>
<keyword evidence="3" id="KW-0964">Secreted</keyword>
<dbReference type="EMBL" id="KQ971346">
    <property type="protein sequence ID" value="KYB26997.1"/>
    <property type="molecule type" value="Genomic_DNA"/>
</dbReference>
<evidence type="ECO:0000259" key="10">
    <source>
        <dbReference type="PROSITE" id="PS51211"/>
    </source>
</evidence>
<comment type="caution">
    <text evidence="7">Lacks conserved residue(s) required for the propagation of feature annotation.</text>
</comment>
<evidence type="ECO:0000256" key="1">
    <source>
        <dbReference type="ARBA" id="ARBA00004613"/>
    </source>
</evidence>
<dbReference type="InterPro" id="IPR050733">
    <property type="entry name" value="Vitellogenin/Apolipophorin"/>
</dbReference>
<dbReference type="SMART" id="SM00638">
    <property type="entry name" value="LPD_N"/>
    <property type="match status" value="1"/>
</dbReference>
<dbReference type="SUPFAM" id="SSF56968">
    <property type="entry name" value="Lipovitellin-phosvitin complex, beta-sheet shell regions"/>
    <property type="match status" value="2"/>
</dbReference>
<evidence type="ECO:0000256" key="4">
    <source>
        <dbReference type="ARBA" id="ARBA00022729"/>
    </source>
</evidence>
<dbReference type="Gene3D" id="1.25.10.20">
    <property type="entry name" value="Vitellinogen, superhelical"/>
    <property type="match status" value="1"/>
</dbReference>
<dbReference type="InterPro" id="IPR015255">
    <property type="entry name" value="Vitellinogen_open_b-sht"/>
</dbReference>
<dbReference type="InParanoid" id="A0A139WGR3"/>
<evidence type="ECO:0000256" key="6">
    <source>
        <dbReference type="ARBA" id="ARBA00023180"/>
    </source>
</evidence>
<organism evidence="11 12">
    <name type="scientific">Tribolium castaneum</name>
    <name type="common">Red flour beetle</name>
    <dbReference type="NCBI Taxonomy" id="7070"/>
    <lineage>
        <taxon>Eukaryota</taxon>
        <taxon>Metazoa</taxon>
        <taxon>Ecdysozoa</taxon>
        <taxon>Arthropoda</taxon>
        <taxon>Hexapoda</taxon>
        <taxon>Insecta</taxon>
        <taxon>Pterygota</taxon>
        <taxon>Neoptera</taxon>
        <taxon>Endopterygota</taxon>
        <taxon>Coleoptera</taxon>
        <taxon>Polyphaga</taxon>
        <taxon>Cucujiformia</taxon>
        <taxon>Tenebrionidae</taxon>
        <taxon>Tenebrionidae incertae sedis</taxon>
        <taxon>Tribolium</taxon>
    </lineage>
</organism>
<evidence type="ECO:0000256" key="5">
    <source>
        <dbReference type="ARBA" id="ARBA00023055"/>
    </source>
</evidence>
<dbReference type="SMART" id="SM01169">
    <property type="entry name" value="DUF1943"/>
    <property type="match status" value="1"/>
</dbReference>
<evidence type="ECO:0000313" key="11">
    <source>
        <dbReference type="EMBL" id="KYB26997.1"/>
    </source>
</evidence>
<dbReference type="PANTHER" id="PTHR23345:SF36">
    <property type="entry name" value="APOLIPOPHORINS"/>
    <property type="match status" value="1"/>
</dbReference>
<dbReference type="SUPFAM" id="SSF48431">
    <property type="entry name" value="Lipovitellin-phosvitin complex, superhelical domain"/>
    <property type="match status" value="1"/>
</dbReference>
<dbReference type="Proteomes" id="UP000007266">
    <property type="component" value="Linkage group 6"/>
</dbReference>
<evidence type="ECO:0000256" key="7">
    <source>
        <dbReference type="PROSITE-ProRule" id="PRU00557"/>
    </source>
</evidence>
<keyword evidence="12" id="KW-1185">Reference proteome</keyword>
<keyword evidence="8" id="KW-0175">Coiled coil</keyword>
<dbReference type="GO" id="GO:0005576">
    <property type="term" value="C:extracellular region"/>
    <property type="evidence" value="ECO:0007669"/>
    <property type="project" value="UniProtKB-SubCell"/>
</dbReference>
<dbReference type="Gene3D" id="2.30.230.10">
    <property type="entry name" value="Lipovitellin, beta-sheet shell regions, chain A"/>
    <property type="match status" value="1"/>
</dbReference>
<gene>
    <name evidence="11" type="primary">AUGUSTUS-3.0.2_34740</name>
    <name evidence="11" type="ORF">TcasGA2_TC034740</name>
</gene>
<dbReference type="InterPro" id="IPR009454">
    <property type="entry name" value="Lipid_transpt_open_b-sht"/>
</dbReference>
<evidence type="ECO:0000256" key="2">
    <source>
        <dbReference type="ARBA" id="ARBA00022448"/>
    </source>
</evidence>
<dbReference type="Gene3D" id="2.20.80.10">
    <property type="entry name" value="Lipovitellin-phosvitin complex, chain A, domain 4"/>
    <property type="match status" value="1"/>
</dbReference>
<protein>
    <submittedName>
        <fullName evidence="11">Apolipophorins-like protein</fullName>
    </submittedName>
</protein>
<evidence type="ECO:0000313" key="12">
    <source>
        <dbReference type="Proteomes" id="UP000007266"/>
    </source>
</evidence>